<keyword evidence="2" id="KW-1185">Reference proteome</keyword>
<gene>
    <name evidence="1" type="ORF">PsorP6_000965</name>
</gene>
<name>A0ACC0WQ77_9STRA</name>
<dbReference type="Proteomes" id="UP001163321">
    <property type="component" value="Chromosome 1"/>
</dbReference>
<accession>A0ACC0WQ77</accession>
<evidence type="ECO:0000313" key="1">
    <source>
        <dbReference type="EMBL" id="KAI9920894.1"/>
    </source>
</evidence>
<sequence length="440" mass="47304">MWSVADEAPAAFFTTIAGEMIAVLSAEASASGISGGAFIGSSPEMSTTSSGRDGGGNDGVGAAGAVDTSTVEAVKAPGDDPRAATGAEATGVEATGAEVTGDGATGGVGAFAQHGCNKSTLSYRVFESTSSDKKPTKTALVLHGIMGNKLNWRTFSLEYDASTKEGVKTNQFWFVGGGGLLYRLADMNPDWRFICLDLRGHGDSPSFSPPHNLEACAVDVLELTTHLQLTPTAILGHSFSGKVALTYLQKCMEQSHSLPNQVWILDSLPGSGATDYASRDLTKSIETILPIVKRIPLPIRSKAQLVQDLQSNGVALGEAQWLTTNLRLISKSPELYEWKMNVDVIEQLFHSFLATDLWPFVENPPATKGKEVELHFVRASNNNMWTPELLDRLDALQDKLVFHHLLEKSGHWMHIDNPVGLMDIIHANTIRMKKDSAPSN</sequence>
<organism evidence="1 2">
    <name type="scientific">Peronosclerospora sorghi</name>
    <dbReference type="NCBI Taxonomy" id="230839"/>
    <lineage>
        <taxon>Eukaryota</taxon>
        <taxon>Sar</taxon>
        <taxon>Stramenopiles</taxon>
        <taxon>Oomycota</taxon>
        <taxon>Peronosporomycetes</taxon>
        <taxon>Peronosporales</taxon>
        <taxon>Peronosporaceae</taxon>
        <taxon>Peronosclerospora</taxon>
    </lineage>
</organism>
<reference evidence="1 2" key="1">
    <citation type="journal article" date="2022" name="bioRxiv">
        <title>The genome of the oomycete Peronosclerospora sorghi, a cosmopolitan pathogen of maize and sorghum, is inflated with dispersed pseudogenes.</title>
        <authorList>
            <person name="Fletcher K."/>
            <person name="Martin F."/>
            <person name="Isakeit T."/>
            <person name="Cavanaugh K."/>
            <person name="Magill C."/>
            <person name="Michelmore R."/>
        </authorList>
    </citation>
    <scope>NUCLEOTIDE SEQUENCE [LARGE SCALE GENOMIC DNA]</scope>
    <source>
        <strain evidence="1">P6</strain>
    </source>
</reference>
<comment type="caution">
    <text evidence="1">The sequence shown here is derived from an EMBL/GenBank/DDBJ whole genome shotgun (WGS) entry which is preliminary data.</text>
</comment>
<dbReference type="EMBL" id="CM047580">
    <property type="protein sequence ID" value="KAI9920894.1"/>
    <property type="molecule type" value="Genomic_DNA"/>
</dbReference>
<protein>
    <submittedName>
        <fullName evidence="1">Uncharacterized protein</fullName>
    </submittedName>
</protein>
<proteinExistence type="predicted"/>
<evidence type="ECO:0000313" key="2">
    <source>
        <dbReference type="Proteomes" id="UP001163321"/>
    </source>
</evidence>